<evidence type="ECO:0000313" key="2">
    <source>
        <dbReference type="Proteomes" id="UP001285244"/>
    </source>
</evidence>
<comment type="caution">
    <text evidence="1">The sequence shown here is derived from an EMBL/GenBank/DDBJ whole genome shotgun (WGS) entry which is preliminary data.</text>
</comment>
<evidence type="ECO:0008006" key="3">
    <source>
        <dbReference type="Google" id="ProtNLM"/>
    </source>
</evidence>
<accession>A0ABU4WK88</accession>
<keyword evidence="2" id="KW-1185">Reference proteome</keyword>
<dbReference type="EMBL" id="JALBUS010000004">
    <property type="protein sequence ID" value="MDX8416973.1"/>
    <property type="molecule type" value="Genomic_DNA"/>
</dbReference>
<organism evidence="1 2">
    <name type="scientific">Absicoccus intestinalis</name>
    <dbReference type="NCBI Taxonomy" id="2926319"/>
    <lineage>
        <taxon>Bacteria</taxon>
        <taxon>Bacillati</taxon>
        <taxon>Bacillota</taxon>
        <taxon>Erysipelotrichia</taxon>
        <taxon>Erysipelotrichales</taxon>
        <taxon>Erysipelotrichaceae</taxon>
        <taxon>Absicoccus</taxon>
    </lineage>
</organism>
<sequence>MARELQILNDLRSLNYCCHRIIELNQQLEVINHQKLGLSHANVHLTREQEQSTLPMPKYEHEYISPLGLMEKAERVEREIQYYQKRIYECRWLELLNIRDRNILFDLYVVGDMTFNAVAEKYGYTRPGLWKHIRNELNELSTSNA</sequence>
<name>A0ABU4WK88_9FIRM</name>
<dbReference type="Proteomes" id="UP001285244">
    <property type="component" value="Unassembled WGS sequence"/>
</dbReference>
<dbReference type="RefSeq" id="WP_320325286.1">
    <property type="nucleotide sequence ID" value="NZ_JALBUS010000004.1"/>
</dbReference>
<evidence type="ECO:0000313" key="1">
    <source>
        <dbReference type="EMBL" id="MDX8416973.1"/>
    </source>
</evidence>
<gene>
    <name evidence="1" type="ORF">MOZ64_03835</name>
</gene>
<reference evidence="1 2" key="1">
    <citation type="submission" date="2022-03" db="EMBL/GenBank/DDBJ databases">
        <title>Novel taxa within the pig intestine.</title>
        <authorList>
            <person name="Wylensek D."/>
            <person name="Bishof K."/>
            <person name="Afrizal A."/>
            <person name="Clavel T."/>
        </authorList>
    </citation>
    <scope>NUCLEOTIDE SEQUENCE [LARGE SCALE GENOMIC DNA]</scope>
    <source>
        <strain evidence="1 2">Cla-KB-P134</strain>
    </source>
</reference>
<proteinExistence type="predicted"/>
<protein>
    <recommendedName>
        <fullName evidence="3">Sigma-70 family RNA polymerase sigma factor</fullName>
    </recommendedName>
</protein>